<comment type="caution">
    <text evidence="2">The sequence shown here is derived from an EMBL/GenBank/DDBJ whole genome shotgun (WGS) entry which is preliminary data.</text>
</comment>
<dbReference type="AlphaFoldDB" id="A0AAJ1MP79"/>
<evidence type="ECO:0000313" key="2">
    <source>
        <dbReference type="EMBL" id="MDC7227359.1"/>
    </source>
</evidence>
<dbReference type="InterPro" id="IPR001054">
    <property type="entry name" value="A/G_cyclase"/>
</dbReference>
<evidence type="ECO:0000313" key="3">
    <source>
        <dbReference type="Proteomes" id="UP001221217"/>
    </source>
</evidence>
<accession>A0AAJ1MP79</accession>
<dbReference type="InterPro" id="IPR029787">
    <property type="entry name" value="Nucleotide_cyclase"/>
</dbReference>
<proteinExistence type="predicted"/>
<dbReference type="PROSITE" id="PS50125">
    <property type="entry name" value="GUANYLATE_CYCLASE_2"/>
    <property type="match status" value="1"/>
</dbReference>
<name>A0AAJ1MP79_9SPIO</name>
<dbReference type="GO" id="GO:0009190">
    <property type="term" value="P:cyclic nucleotide biosynthetic process"/>
    <property type="evidence" value="ECO:0007669"/>
    <property type="project" value="InterPro"/>
</dbReference>
<gene>
    <name evidence="2" type="ORF">PQJ61_11410</name>
</gene>
<dbReference type="GO" id="GO:0035556">
    <property type="term" value="P:intracellular signal transduction"/>
    <property type="evidence" value="ECO:0007669"/>
    <property type="project" value="InterPro"/>
</dbReference>
<dbReference type="Gene3D" id="3.30.70.1230">
    <property type="entry name" value="Nucleotide cyclase"/>
    <property type="match status" value="1"/>
</dbReference>
<reference evidence="2 3" key="1">
    <citation type="submission" date="2022-12" db="EMBL/GenBank/DDBJ databases">
        <title>Metagenome assembled genome from gulf of manar.</title>
        <authorList>
            <person name="Kohli P."/>
            <person name="Pk S."/>
            <person name="Venkata Ramana C."/>
            <person name="Sasikala C."/>
        </authorList>
    </citation>
    <scope>NUCLEOTIDE SEQUENCE [LARGE SCALE GENOMIC DNA]</scope>
    <source>
        <strain evidence="2">JB008</strain>
    </source>
</reference>
<dbReference type="SUPFAM" id="SSF55073">
    <property type="entry name" value="Nucleotide cyclase"/>
    <property type="match status" value="1"/>
</dbReference>
<dbReference type="EMBL" id="JAQQAL010000024">
    <property type="protein sequence ID" value="MDC7227359.1"/>
    <property type="molecule type" value="Genomic_DNA"/>
</dbReference>
<evidence type="ECO:0000259" key="1">
    <source>
        <dbReference type="PROSITE" id="PS50125"/>
    </source>
</evidence>
<protein>
    <submittedName>
        <fullName evidence="2">Adenylate/guanylate cyclase domain-containing protein</fullName>
    </submittedName>
</protein>
<dbReference type="Proteomes" id="UP001221217">
    <property type="component" value="Unassembled WGS sequence"/>
</dbReference>
<organism evidence="2 3">
    <name type="scientific">Candidatus Thalassospirochaeta sargassi</name>
    <dbReference type="NCBI Taxonomy" id="3119039"/>
    <lineage>
        <taxon>Bacteria</taxon>
        <taxon>Pseudomonadati</taxon>
        <taxon>Spirochaetota</taxon>
        <taxon>Spirochaetia</taxon>
        <taxon>Spirochaetales</taxon>
        <taxon>Spirochaetaceae</taxon>
        <taxon>Candidatus Thalassospirochaeta</taxon>
    </lineage>
</organism>
<dbReference type="GO" id="GO:0004016">
    <property type="term" value="F:adenylate cyclase activity"/>
    <property type="evidence" value="ECO:0007669"/>
    <property type="project" value="UniProtKB-ARBA"/>
</dbReference>
<feature type="domain" description="Guanylate cyclase" evidence="1">
    <location>
        <begin position="138"/>
        <end position="260"/>
    </location>
</feature>
<sequence>MLEPSLINETAELVSQNFSADEIDRIGGMLIKGYSSHNICGEAEHITFSSGKASRILISYMNSKRKTFDLLKLLIELDGSSLSGKPIALKGLEEYLNKLTRTGVVYDFHKRKIHHSRKDVENLVNWGALKEGKYYGFTIISLDIVGNSKLVKAHGLKKMEKVYFHLRQFITNKVYEYDGRIWSFAGDGGIIAFTAKGNEQRAVLCALDIQSSLPVFNLRPEIPIKDKIILRLGLDCGKFRFSMDTGHIVSDAINYAAHLEKSGTEPGQISISSRVKKELNAKMGKYFPNPFEFESERSFTSCL</sequence>